<dbReference type="Gene3D" id="3.30.230.10">
    <property type="match status" value="1"/>
</dbReference>
<accession>A0A087D5B2</accession>
<evidence type="ECO:0000256" key="5">
    <source>
        <dbReference type="ARBA" id="ARBA00022741"/>
    </source>
</evidence>
<keyword evidence="5 9" id="KW-0547">Nucleotide-binding</keyword>
<sequence>MTATLPMPTTMPSRHAIARPGDPATATDASGRMVSVDVPAKTNLILHVGAAHEEWGGRHELDTVYCGIGVYDTVTLTAKEPGAGFSLDLSGAHLGNLAASASDMRRNHAVLALFALAEACGHAPDVAISLEKRIPVAAGLGGGSADAAGTLLGLNELWGLHWPLGRLRQVAAGLGADMPFCLSGGYARGRGFGERIEEITEGDRQGLVSRGFAGMALIGAYRDELSTPQVYAEFDRLGASPDSDNHLQRAAIALHPRSGQAIHEARLAGASQALVSGSGPSVVAFVPDDRVAAAVRRAWTESGAVDRIIAAQTPATPAIRVSQCR</sequence>
<reference evidence="13 14" key="1">
    <citation type="submission" date="2014-03" db="EMBL/GenBank/DDBJ databases">
        <title>Genomics of Bifidobacteria.</title>
        <authorList>
            <person name="Ventura M."/>
            <person name="Milani C."/>
            <person name="Lugli G.A."/>
        </authorList>
    </citation>
    <scope>NUCLEOTIDE SEQUENCE [LARGE SCALE GENOMIC DNA]</scope>
    <source>
        <strain evidence="13 14">LMG 21589</strain>
    </source>
</reference>
<dbReference type="UniPathway" id="UPA00056">
    <property type="reaction ID" value="UER00094"/>
</dbReference>
<evidence type="ECO:0000259" key="11">
    <source>
        <dbReference type="Pfam" id="PF00288"/>
    </source>
</evidence>
<dbReference type="Pfam" id="PF00288">
    <property type="entry name" value="GHMP_kinases_N"/>
    <property type="match status" value="1"/>
</dbReference>
<dbReference type="PIRSF" id="PIRSF010376">
    <property type="entry name" value="IspE"/>
    <property type="match status" value="1"/>
</dbReference>
<comment type="similarity">
    <text evidence="1 9">Belongs to the GHMP kinase family. IspE subfamily.</text>
</comment>
<dbReference type="InterPro" id="IPR013750">
    <property type="entry name" value="GHMP_kinase_C_dom"/>
</dbReference>
<feature type="compositionally biased region" description="Low complexity" evidence="10">
    <location>
        <begin position="1"/>
        <end position="12"/>
    </location>
</feature>
<evidence type="ECO:0000259" key="12">
    <source>
        <dbReference type="Pfam" id="PF08544"/>
    </source>
</evidence>
<evidence type="ECO:0000256" key="9">
    <source>
        <dbReference type="HAMAP-Rule" id="MF_00061"/>
    </source>
</evidence>
<feature type="domain" description="GHMP kinase C-terminal" evidence="12">
    <location>
        <begin position="242"/>
        <end position="303"/>
    </location>
</feature>
<keyword evidence="7 9" id="KW-0067">ATP-binding</keyword>
<comment type="function">
    <text evidence="9">Catalyzes the phosphorylation of the position 2 hydroxy group of 4-diphosphocytidyl-2C-methyl-D-erythritol.</text>
</comment>
<dbReference type="eggNOG" id="COG1947">
    <property type="taxonomic scope" value="Bacteria"/>
</dbReference>
<dbReference type="SUPFAM" id="SSF54211">
    <property type="entry name" value="Ribosomal protein S5 domain 2-like"/>
    <property type="match status" value="1"/>
</dbReference>
<dbReference type="AlphaFoldDB" id="A0A087D5B2"/>
<evidence type="ECO:0000256" key="4">
    <source>
        <dbReference type="ARBA" id="ARBA00022679"/>
    </source>
</evidence>
<keyword evidence="6 9" id="KW-0418">Kinase</keyword>
<feature type="domain" description="GHMP kinase N-terminal" evidence="11">
    <location>
        <begin position="110"/>
        <end position="185"/>
    </location>
</feature>
<comment type="catalytic activity">
    <reaction evidence="9">
        <text>4-CDP-2-C-methyl-D-erythritol + ATP = 4-CDP-2-C-methyl-D-erythritol 2-phosphate + ADP + H(+)</text>
        <dbReference type="Rhea" id="RHEA:18437"/>
        <dbReference type="ChEBI" id="CHEBI:15378"/>
        <dbReference type="ChEBI" id="CHEBI:30616"/>
        <dbReference type="ChEBI" id="CHEBI:57823"/>
        <dbReference type="ChEBI" id="CHEBI:57919"/>
        <dbReference type="ChEBI" id="CHEBI:456216"/>
        <dbReference type="EC" id="2.7.1.148"/>
    </reaction>
</comment>
<evidence type="ECO:0000313" key="14">
    <source>
        <dbReference type="Proteomes" id="UP000029033"/>
    </source>
</evidence>
<dbReference type="GO" id="GO:0019288">
    <property type="term" value="P:isopentenyl diphosphate biosynthetic process, methylerythritol 4-phosphate pathway"/>
    <property type="evidence" value="ECO:0007669"/>
    <property type="project" value="UniProtKB-UniRule"/>
</dbReference>
<dbReference type="EMBL" id="JGZO01000029">
    <property type="protein sequence ID" value="KFI90712.1"/>
    <property type="molecule type" value="Genomic_DNA"/>
</dbReference>
<name>A0A087D5B2_9BIFI</name>
<dbReference type="STRING" id="158787.BSCA_1565"/>
<dbReference type="Gene3D" id="3.30.70.890">
    <property type="entry name" value="GHMP kinase, C-terminal domain"/>
    <property type="match status" value="1"/>
</dbReference>
<dbReference type="InterPro" id="IPR014721">
    <property type="entry name" value="Ribsml_uS5_D2-typ_fold_subgr"/>
</dbReference>
<comment type="pathway">
    <text evidence="9">Isoprenoid biosynthesis; isopentenyl diphosphate biosynthesis via DXP pathway; isopentenyl diphosphate from 1-deoxy-D-xylulose 5-phosphate: step 3/6.</text>
</comment>
<dbReference type="InterPro" id="IPR006204">
    <property type="entry name" value="GHMP_kinase_N_dom"/>
</dbReference>
<comment type="caution">
    <text evidence="13">The sequence shown here is derived from an EMBL/GenBank/DDBJ whole genome shotgun (WGS) entry which is preliminary data.</text>
</comment>
<evidence type="ECO:0000256" key="10">
    <source>
        <dbReference type="SAM" id="MobiDB-lite"/>
    </source>
</evidence>
<keyword evidence="14" id="KW-1185">Reference proteome</keyword>
<protein>
    <recommendedName>
        <fullName evidence="3 9">4-diphosphocytidyl-2-C-methyl-D-erythritol kinase</fullName>
        <shortName evidence="9">CMK</shortName>
        <ecNumber evidence="2 9">2.7.1.148</ecNumber>
    </recommendedName>
    <alternativeName>
        <fullName evidence="8 9">4-(cytidine-5'-diphospho)-2-C-methyl-D-erythritol kinase</fullName>
    </alternativeName>
</protein>
<dbReference type="Proteomes" id="UP000029033">
    <property type="component" value="Unassembled WGS sequence"/>
</dbReference>
<dbReference type="GO" id="GO:0016114">
    <property type="term" value="P:terpenoid biosynthetic process"/>
    <property type="evidence" value="ECO:0007669"/>
    <property type="project" value="InterPro"/>
</dbReference>
<keyword evidence="9" id="KW-0414">Isoprene biosynthesis</keyword>
<dbReference type="InterPro" id="IPR036554">
    <property type="entry name" value="GHMP_kinase_C_sf"/>
</dbReference>
<evidence type="ECO:0000256" key="3">
    <source>
        <dbReference type="ARBA" id="ARBA00017473"/>
    </source>
</evidence>
<evidence type="ECO:0000256" key="8">
    <source>
        <dbReference type="ARBA" id="ARBA00032554"/>
    </source>
</evidence>
<dbReference type="GO" id="GO:0005524">
    <property type="term" value="F:ATP binding"/>
    <property type="evidence" value="ECO:0007669"/>
    <property type="project" value="UniProtKB-UniRule"/>
</dbReference>
<feature type="active site" evidence="9">
    <location>
        <position position="41"/>
    </location>
</feature>
<evidence type="ECO:0000313" key="13">
    <source>
        <dbReference type="EMBL" id="KFI90712.1"/>
    </source>
</evidence>
<gene>
    <name evidence="9" type="primary">ispE</name>
    <name evidence="13" type="ORF">BSCA_1565</name>
</gene>
<feature type="region of interest" description="Disordered" evidence="10">
    <location>
        <begin position="1"/>
        <end position="30"/>
    </location>
</feature>
<dbReference type="HAMAP" id="MF_00061">
    <property type="entry name" value="IspE"/>
    <property type="match status" value="1"/>
</dbReference>
<evidence type="ECO:0000256" key="7">
    <source>
        <dbReference type="ARBA" id="ARBA00022840"/>
    </source>
</evidence>
<organism evidence="13 14">
    <name type="scientific">Bifidobacterium scardovii</name>
    <dbReference type="NCBI Taxonomy" id="158787"/>
    <lineage>
        <taxon>Bacteria</taxon>
        <taxon>Bacillati</taxon>
        <taxon>Actinomycetota</taxon>
        <taxon>Actinomycetes</taxon>
        <taxon>Bifidobacteriales</taxon>
        <taxon>Bifidobacteriaceae</taxon>
        <taxon>Bifidobacterium</taxon>
    </lineage>
</organism>
<dbReference type="Pfam" id="PF08544">
    <property type="entry name" value="GHMP_kinases_C"/>
    <property type="match status" value="1"/>
</dbReference>
<keyword evidence="4 9" id="KW-0808">Transferase</keyword>
<dbReference type="InterPro" id="IPR004424">
    <property type="entry name" value="IspE"/>
</dbReference>
<dbReference type="PANTHER" id="PTHR43527">
    <property type="entry name" value="4-DIPHOSPHOCYTIDYL-2-C-METHYL-D-ERYTHRITOL KINASE, CHLOROPLASTIC"/>
    <property type="match status" value="1"/>
</dbReference>
<evidence type="ECO:0000256" key="2">
    <source>
        <dbReference type="ARBA" id="ARBA00012052"/>
    </source>
</evidence>
<evidence type="ECO:0000256" key="1">
    <source>
        <dbReference type="ARBA" id="ARBA00009684"/>
    </source>
</evidence>
<evidence type="ECO:0000256" key="6">
    <source>
        <dbReference type="ARBA" id="ARBA00022777"/>
    </source>
</evidence>
<dbReference type="SUPFAM" id="SSF55060">
    <property type="entry name" value="GHMP Kinase, C-terminal domain"/>
    <property type="match status" value="1"/>
</dbReference>
<dbReference type="GO" id="GO:0050515">
    <property type="term" value="F:4-(cytidine 5'-diphospho)-2-C-methyl-D-erythritol kinase activity"/>
    <property type="evidence" value="ECO:0007669"/>
    <property type="project" value="UniProtKB-UniRule"/>
</dbReference>
<dbReference type="EC" id="2.7.1.148" evidence="2 9"/>
<feature type="active site" evidence="9">
    <location>
        <position position="177"/>
    </location>
</feature>
<dbReference type="InterPro" id="IPR020568">
    <property type="entry name" value="Ribosomal_Su5_D2-typ_SF"/>
</dbReference>
<dbReference type="PANTHER" id="PTHR43527:SF2">
    <property type="entry name" value="4-DIPHOSPHOCYTIDYL-2-C-METHYL-D-ERYTHRITOL KINASE, CHLOROPLASTIC"/>
    <property type="match status" value="1"/>
</dbReference>
<feature type="binding site" evidence="9">
    <location>
        <begin position="135"/>
        <end position="145"/>
    </location>
    <ligand>
        <name>ATP</name>
        <dbReference type="ChEBI" id="CHEBI:30616"/>
    </ligand>
</feature>
<proteinExistence type="inferred from homology"/>